<evidence type="ECO:0000313" key="2">
    <source>
        <dbReference type="Proteomes" id="UP001597318"/>
    </source>
</evidence>
<reference evidence="2" key="1">
    <citation type="journal article" date="2019" name="Int. J. Syst. Evol. Microbiol.">
        <title>The Global Catalogue of Microorganisms (GCM) 10K type strain sequencing project: providing services to taxonomists for standard genome sequencing and annotation.</title>
        <authorList>
            <consortium name="The Broad Institute Genomics Platform"/>
            <consortium name="The Broad Institute Genome Sequencing Center for Infectious Disease"/>
            <person name="Wu L."/>
            <person name="Ma J."/>
        </authorList>
    </citation>
    <scope>NUCLEOTIDE SEQUENCE [LARGE SCALE GENOMIC DNA]</scope>
    <source>
        <strain evidence="2">CGMCC 1.15474</strain>
    </source>
</reference>
<proteinExistence type="predicted"/>
<sequence>MNKADLQECISECESALSHLNNAIGKAHEQSKQRMQHAVKDLEECIAECRSLL</sequence>
<gene>
    <name evidence="1" type="ORF">ACFSKK_21030</name>
</gene>
<comment type="caution">
    <text evidence="1">The sequence shown here is derived from an EMBL/GenBank/DDBJ whole genome shotgun (WGS) entry which is preliminary data.</text>
</comment>
<name>A0ABW5C4H7_9BACI</name>
<accession>A0ABW5C4H7</accession>
<evidence type="ECO:0000313" key="1">
    <source>
        <dbReference type="EMBL" id="MFD2216160.1"/>
    </source>
</evidence>
<organism evidence="1 2">
    <name type="scientific">Metabacillus endolithicus</name>
    <dbReference type="NCBI Taxonomy" id="1535204"/>
    <lineage>
        <taxon>Bacteria</taxon>
        <taxon>Bacillati</taxon>
        <taxon>Bacillota</taxon>
        <taxon>Bacilli</taxon>
        <taxon>Bacillales</taxon>
        <taxon>Bacillaceae</taxon>
        <taxon>Metabacillus</taxon>
    </lineage>
</organism>
<dbReference type="EMBL" id="JBHUIK010000006">
    <property type="protein sequence ID" value="MFD2216160.1"/>
    <property type="molecule type" value="Genomic_DNA"/>
</dbReference>
<dbReference type="RefSeq" id="WP_247339700.1">
    <property type="nucleotide sequence ID" value="NZ_CP095550.1"/>
</dbReference>
<protein>
    <submittedName>
        <fullName evidence="1">Uncharacterized protein</fullName>
    </submittedName>
</protein>
<keyword evidence="2" id="KW-1185">Reference proteome</keyword>
<dbReference type="Proteomes" id="UP001597318">
    <property type="component" value="Unassembled WGS sequence"/>
</dbReference>